<accession>A0ABU0XLS7</accession>
<dbReference type="InterPro" id="IPR051225">
    <property type="entry name" value="NAD(P)_epim/dehydratase"/>
</dbReference>
<dbReference type="Proteomes" id="UP001237592">
    <property type="component" value="Unassembled WGS sequence"/>
</dbReference>
<evidence type="ECO:0000259" key="2">
    <source>
        <dbReference type="Pfam" id="PF01370"/>
    </source>
</evidence>
<dbReference type="PANTHER" id="PTHR42687:SF1">
    <property type="entry name" value="L-THREONINE 3-DEHYDROGENASE, MITOCHONDRIAL"/>
    <property type="match status" value="1"/>
</dbReference>
<keyword evidence="4" id="KW-1185">Reference proteome</keyword>
<protein>
    <submittedName>
        <fullName evidence="3">NAD-dependent epimerase/dehydratase family protein</fullName>
    </submittedName>
</protein>
<dbReference type="Gene3D" id="3.40.50.720">
    <property type="entry name" value="NAD(P)-binding Rossmann-like Domain"/>
    <property type="match status" value="1"/>
</dbReference>
<name>A0ABU0XLS7_9BURK</name>
<dbReference type="InterPro" id="IPR001509">
    <property type="entry name" value="Epimerase_deHydtase"/>
</dbReference>
<reference evidence="3 4" key="1">
    <citation type="submission" date="2023-08" db="EMBL/GenBank/DDBJ databases">
        <title>Draft genome sequence of Janthinobacterium lividum.</title>
        <authorList>
            <person name="Chun B.H."/>
            <person name="Lee Y."/>
        </authorList>
    </citation>
    <scope>NUCLEOTIDE SEQUENCE [LARGE SCALE GENOMIC DNA]</scope>
    <source>
        <strain evidence="3 4">AMJK</strain>
    </source>
</reference>
<comment type="similarity">
    <text evidence="1">Belongs to the NAD(P)-dependent epimerase/dehydratase family.</text>
</comment>
<evidence type="ECO:0000256" key="1">
    <source>
        <dbReference type="ARBA" id="ARBA00007637"/>
    </source>
</evidence>
<evidence type="ECO:0000313" key="4">
    <source>
        <dbReference type="Proteomes" id="UP001237592"/>
    </source>
</evidence>
<comment type="caution">
    <text evidence="3">The sequence shown here is derived from an EMBL/GenBank/DDBJ whole genome shotgun (WGS) entry which is preliminary data.</text>
</comment>
<dbReference type="PANTHER" id="PTHR42687">
    <property type="entry name" value="L-THREONINE 3-DEHYDROGENASE"/>
    <property type="match status" value="1"/>
</dbReference>
<organism evidence="3 4">
    <name type="scientific">Janthinobacterium lividum</name>
    <dbReference type="NCBI Taxonomy" id="29581"/>
    <lineage>
        <taxon>Bacteria</taxon>
        <taxon>Pseudomonadati</taxon>
        <taxon>Pseudomonadota</taxon>
        <taxon>Betaproteobacteria</taxon>
        <taxon>Burkholderiales</taxon>
        <taxon>Oxalobacteraceae</taxon>
        <taxon>Janthinobacterium</taxon>
    </lineage>
</organism>
<sequence>MERILVIGANGQIGSELVGALAQQHGADNVIASDIGTNNLYQAKRYAQLNVLDKEGLAKIIADEGITQVYQLAAMLSATGEAAPLKAWSLNMDGLLNILELARERGEAGKPLRIFWPSSIAAFGPNTPQVNTPQMTVMDPTSMYGISKLAGERLCEYYFNKYGVDVRSIRYPGIISYKSPPGGGTTDYAIAIFHAALRGERYDCFLDANTTLPMIYMPDAIRATIELMDAPVSQIKIRSSYNVAGVSFNPEQLAKAIVRMVPDFKISYKPDSRQAIADSWPQSLDDSKASADWGWKAQIGVEQMVTDMLANVDVGHAAKAA</sequence>
<proteinExistence type="inferred from homology"/>
<dbReference type="RefSeq" id="WP_070256169.1">
    <property type="nucleotide sequence ID" value="NZ_CBCRWJ010000001.1"/>
</dbReference>
<dbReference type="Pfam" id="PF01370">
    <property type="entry name" value="Epimerase"/>
    <property type="match status" value="1"/>
</dbReference>
<dbReference type="EMBL" id="JAVFKP010000001">
    <property type="protein sequence ID" value="MDQ4624470.1"/>
    <property type="molecule type" value="Genomic_DNA"/>
</dbReference>
<dbReference type="SUPFAM" id="SSF51735">
    <property type="entry name" value="NAD(P)-binding Rossmann-fold domains"/>
    <property type="match status" value="1"/>
</dbReference>
<evidence type="ECO:0000313" key="3">
    <source>
        <dbReference type="EMBL" id="MDQ4624470.1"/>
    </source>
</evidence>
<feature type="domain" description="NAD-dependent epimerase/dehydratase" evidence="2">
    <location>
        <begin position="4"/>
        <end position="243"/>
    </location>
</feature>
<dbReference type="InterPro" id="IPR036291">
    <property type="entry name" value="NAD(P)-bd_dom_sf"/>
</dbReference>
<gene>
    <name evidence="3" type="ORF">RB624_01075</name>
</gene>